<evidence type="ECO:0000313" key="3">
    <source>
        <dbReference type="EMBL" id="CAK9234372.1"/>
    </source>
</evidence>
<keyword evidence="4" id="KW-1185">Reference proteome</keyword>
<dbReference type="PROSITE" id="PS51277">
    <property type="entry name" value="BURP"/>
    <property type="match status" value="1"/>
</dbReference>
<protein>
    <recommendedName>
        <fullName evidence="2">BURP domain-containing protein</fullName>
    </recommendedName>
</protein>
<proteinExistence type="predicted"/>
<organism evidence="3 4">
    <name type="scientific">Sphagnum troendelagicum</name>
    <dbReference type="NCBI Taxonomy" id="128251"/>
    <lineage>
        <taxon>Eukaryota</taxon>
        <taxon>Viridiplantae</taxon>
        <taxon>Streptophyta</taxon>
        <taxon>Embryophyta</taxon>
        <taxon>Bryophyta</taxon>
        <taxon>Sphagnophytina</taxon>
        <taxon>Sphagnopsida</taxon>
        <taxon>Sphagnales</taxon>
        <taxon>Sphagnaceae</taxon>
        <taxon>Sphagnum</taxon>
    </lineage>
</organism>
<sequence length="154" mass="16739">MAFTSDGLAGAHSCSLLILVMCLVLVTAVTTPSHDLPSVNPRATSTSKPVEISFRYSYNKVAEEDLENIRDFRMLGFFLESKIVKGSTMDLGTNFLYDAANSRKDFLSGAVADTLPALKASNLPKLLQAFNIGEGTEMARSMEKTISIAKELQI</sequence>
<dbReference type="EMBL" id="OZ019900">
    <property type="protein sequence ID" value="CAK9234372.1"/>
    <property type="molecule type" value="Genomic_DNA"/>
</dbReference>
<evidence type="ECO:0000259" key="2">
    <source>
        <dbReference type="PROSITE" id="PS51277"/>
    </source>
</evidence>
<feature type="chain" id="PRO_5045234351" description="BURP domain-containing protein" evidence="1">
    <location>
        <begin position="29"/>
        <end position="154"/>
    </location>
</feature>
<feature type="signal peptide" evidence="1">
    <location>
        <begin position="1"/>
        <end position="28"/>
    </location>
</feature>
<reference evidence="3" key="1">
    <citation type="submission" date="2024-02" db="EMBL/GenBank/DDBJ databases">
        <authorList>
            <consortium name="ELIXIR-Norway"/>
            <consortium name="Elixir Norway"/>
        </authorList>
    </citation>
    <scope>NUCLEOTIDE SEQUENCE</scope>
</reference>
<feature type="domain" description="BURP" evidence="2">
    <location>
        <begin position="77"/>
        <end position="154"/>
    </location>
</feature>
<accession>A0ABP0V2B9</accession>
<keyword evidence="1" id="KW-0732">Signal</keyword>
<dbReference type="Pfam" id="PF03181">
    <property type="entry name" value="BURP"/>
    <property type="match status" value="1"/>
</dbReference>
<dbReference type="Proteomes" id="UP001497512">
    <property type="component" value="Chromosome 8"/>
</dbReference>
<gene>
    <name evidence="3" type="ORF">CSSPTR1EN2_LOCUS22184</name>
</gene>
<evidence type="ECO:0000313" key="4">
    <source>
        <dbReference type="Proteomes" id="UP001497512"/>
    </source>
</evidence>
<evidence type="ECO:0000256" key="1">
    <source>
        <dbReference type="SAM" id="SignalP"/>
    </source>
</evidence>
<dbReference type="InterPro" id="IPR004873">
    <property type="entry name" value="BURP_dom"/>
</dbReference>
<name>A0ABP0V2B9_9BRYO</name>